<dbReference type="Pfam" id="PF09346">
    <property type="entry name" value="SMI1_KNR4"/>
    <property type="match status" value="1"/>
</dbReference>
<dbReference type="Gene3D" id="3.40.1580.10">
    <property type="entry name" value="SMI1/KNR4-like"/>
    <property type="match status" value="1"/>
</dbReference>
<dbReference type="InterPro" id="IPR018958">
    <property type="entry name" value="Knr4/Smi1-like_dom"/>
</dbReference>
<evidence type="ECO:0000313" key="2">
    <source>
        <dbReference type="EMBL" id="BCK85550.1"/>
    </source>
</evidence>
<dbReference type="SUPFAM" id="SSF160631">
    <property type="entry name" value="SMI1/KNR4-like"/>
    <property type="match status" value="1"/>
</dbReference>
<organism evidence="2 3">
    <name type="scientific">Pusillibacter faecalis</name>
    <dbReference type="NCBI Taxonomy" id="2714358"/>
    <lineage>
        <taxon>Bacteria</taxon>
        <taxon>Bacillati</taxon>
        <taxon>Bacillota</taxon>
        <taxon>Clostridia</taxon>
        <taxon>Eubacteriales</taxon>
        <taxon>Oscillospiraceae</taxon>
        <taxon>Pusillibacter</taxon>
    </lineage>
</organism>
<accession>A0A810QBA1</accession>
<keyword evidence="3" id="KW-1185">Reference proteome</keyword>
<protein>
    <recommendedName>
        <fullName evidence="1">Knr4/Smi1-like domain-containing protein</fullName>
    </recommendedName>
</protein>
<dbReference type="InterPro" id="IPR037883">
    <property type="entry name" value="Knr4/Smi1-like_sf"/>
</dbReference>
<evidence type="ECO:0000313" key="3">
    <source>
        <dbReference type="Proteomes" id="UP000679848"/>
    </source>
</evidence>
<dbReference type="KEGG" id="pfaa:MM59RIKEN_28690"/>
<dbReference type="AlphaFoldDB" id="A0A810QBA1"/>
<dbReference type="Proteomes" id="UP000679848">
    <property type="component" value="Chromosome"/>
</dbReference>
<proteinExistence type="predicted"/>
<name>A0A810QBA1_9FIRM</name>
<sequence>MERCQMTRQEATAFVEKAFETLQARGWLAEGLKPALAMEEEIDSFEKKRGVRLSPLYRALLLSHHIGQLMTVMYHLERVSPLWMELDGAVSMEALEEQIEILQEMQDYCELPDGCFQNLIPIGDFGAGWGPMCLDLRRPEESVDPNNEETWAVVWFDHEEFDWDRRYLGEDGLLHGRPAAPDLKTLLEWCLCGSLETEFEEKYGIRPTYEWYQNGAEY</sequence>
<dbReference type="EMBL" id="AP023420">
    <property type="protein sequence ID" value="BCK85550.1"/>
    <property type="molecule type" value="Genomic_DNA"/>
</dbReference>
<evidence type="ECO:0000259" key="1">
    <source>
        <dbReference type="Pfam" id="PF09346"/>
    </source>
</evidence>
<reference evidence="2" key="1">
    <citation type="submission" date="2020-09" db="EMBL/GenBank/DDBJ databases">
        <title>New species isolated from human feces.</title>
        <authorList>
            <person name="Kitahara M."/>
            <person name="Shigeno Y."/>
            <person name="Shime M."/>
            <person name="Matsumoto Y."/>
            <person name="Nakamura S."/>
            <person name="Motooka D."/>
            <person name="Fukuoka S."/>
            <person name="Nishikawa H."/>
            <person name="Benno Y."/>
        </authorList>
    </citation>
    <scope>NUCLEOTIDE SEQUENCE</scope>
    <source>
        <strain evidence="2">MM59</strain>
    </source>
</reference>
<feature type="domain" description="Knr4/Smi1-like" evidence="1">
    <location>
        <begin position="39"/>
        <end position="160"/>
    </location>
</feature>
<gene>
    <name evidence="2" type="ORF">MM59RIKEN_28690</name>
</gene>